<dbReference type="Proteomes" id="UP001595593">
    <property type="component" value="Unassembled WGS sequence"/>
</dbReference>
<comment type="caution">
    <text evidence="1">The sequence shown here is derived from an EMBL/GenBank/DDBJ whole genome shotgun (WGS) entry which is preliminary data.</text>
</comment>
<dbReference type="EMBL" id="JBHRTN010000018">
    <property type="protein sequence ID" value="MFC3126233.1"/>
    <property type="molecule type" value="Genomic_DNA"/>
</dbReference>
<name>A0ABV7G3W5_9PROT</name>
<keyword evidence="2" id="KW-1185">Reference proteome</keyword>
<evidence type="ECO:0000313" key="2">
    <source>
        <dbReference type="Proteomes" id="UP001595593"/>
    </source>
</evidence>
<accession>A0ABV7G3W5</accession>
<organism evidence="1 2">
    <name type="scientific">Teichococcus globiformis</name>
    <dbReference type="NCBI Taxonomy" id="2307229"/>
    <lineage>
        <taxon>Bacteria</taxon>
        <taxon>Pseudomonadati</taxon>
        <taxon>Pseudomonadota</taxon>
        <taxon>Alphaproteobacteria</taxon>
        <taxon>Acetobacterales</taxon>
        <taxon>Roseomonadaceae</taxon>
        <taxon>Roseomonas</taxon>
    </lineage>
</organism>
<proteinExistence type="predicted"/>
<dbReference type="RefSeq" id="WP_379597434.1">
    <property type="nucleotide sequence ID" value="NZ_JBHRTN010000018.1"/>
</dbReference>
<gene>
    <name evidence="1" type="ORF">ACFOD4_14290</name>
</gene>
<sequence length="161" mass="16297">MKLQPGHAVPLSPLPLVALRVHDAAGGACALVEGARAGLRGDLPLLSASGAALWLGADLFLAQMRHAETLAPDAAGLLAPWPVLDCRNAPGLALDALRKGVAAVVLEATDPAFATVAAIAESGGRRVLEPAQLRAAGPFAAGDPALTAWLVRLRDTAGRLG</sequence>
<evidence type="ECO:0000313" key="1">
    <source>
        <dbReference type="EMBL" id="MFC3126233.1"/>
    </source>
</evidence>
<protein>
    <submittedName>
        <fullName evidence="1">Uncharacterized protein</fullName>
    </submittedName>
</protein>
<reference evidence="2" key="1">
    <citation type="journal article" date="2019" name="Int. J. Syst. Evol. Microbiol.">
        <title>The Global Catalogue of Microorganisms (GCM) 10K type strain sequencing project: providing services to taxonomists for standard genome sequencing and annotation.</title>
        <authorList>
            <consortium name="The Broad Institute Genomics Platform"/>
            <consortium name="The Broad Institute Genome Sequencing Center for Infectious Disease"/>
            <person name="Wu L."/>
            <person name="Ma J."/>
        </authorList>
    </citation>
    <scope>NUCLEOTIDE SEQUENCE [LARGE SCALE GENOMIC DNA]</scope>
    <source>
        <strain evidence="2">KCTC 52094</strain>
    </source>
</reference>